<organism evidence="4 5">
    <name type="scientific">Tetracentron sinense</name>
    <name type="common">Spur-leaf</name>
    <dbReference type="NCBI Taxonomy" id="13715"/>
    <lineage>
        <taxon>Eukaryota</taxon>
        <taxon>Viridiplantae</taxon>
        <taxon>Streptophyta</taxon>
        <taxon>Embryophyta</taxon>
        <taxon>Tracheophyta</taxon>
        <taxon>Spermatophyta</taxon>
        <taxon>Magnoliopsida</taxon>
        <taxon>Trochodendrales</taxon>
        <taxon>Trochodendraceae</taxon>
        <taxon>Tetracentron</taxon>
    </lineage>
</organism>
<dbReference type="OrthoDB" id="4062651at2759"/>
<evidence type="ECO:0000256" key="2">
    <source>
        <dbReference type="ARBA" id="ARBA00022737"/>
    </source>
</evidence>
<proteinExistence type="predicted"/>
<dbReference type="EMBL" id="JABCRI010000017">
    <property type="protein sequence ID" value="KAF8391471.1"/>
    <property type="molecule type" value="Genomic_DNA"/>
</dbReference>
<dbReference type="CDD" id="cd23509">
    <property type="entry name" value="Gnk2-like"/>
    <property type="match status" value="2"/>
</dbReference>
<keyword evidence="2" id="KW-0677">Repeat</keyword>
<evidence type="ECO:0000313" key="4">
    <source>
        <dbReference type="EMBL" id="KAF8391471.1"/>
    </source>
</evidence>
<evidence type="ECO:0000313" key="5">
    <source>
        <dbReference type="Proteomes" id="UP000655225"/>
    </source>
</evidence>
<accession>A0A835D660</accession>
<gene>
    <name evidence="4" type="ORF">HHK36_023776</name>
</gene>
<dbReference type="FunFam" id="3.30.430.20:FF:000002">
    <property type="entry name" value="Cysteine-rich receptor-like protein kinase 10"/>
    <property type="match status" value="1"/>
</dbReference>
<dbReference type="PROSITE" id="PS51473">
    <property type="entry name" value="GNK2"/>
    <property type="match status" value="1"/>
</dbReference>
<dbReference type="PANTHER" id="PTHR32099">
    <property type="entry name" value="CYSTEINE-RICH REPEAT SECRETORY PROTEIN"/>
    <property type="match status" value="1"/>
</dbReference>
<dbReference type="InterPro" id="IPR002902">
    <property type="entry name" value="GNK2"/>
</dbReference>
<dbReference type="Pfam" id="PF01657">
    <property type="entry name" value="Stress-antifung"/>
    <property type="match status" value="1"/>
</dbReference>
<keyword evidence="5" id="KW-1185">Reference proteome</keyword>
<evidence type="ECO:0000256" key="1">
    <source>
        <dbReference type="ARBA" id="ARBA00022729"/>
    </source>
</evidence>
<protein>
    <recommendedName>
        <fullName evidence="3">Gnk2-homologous domain-containing protein</fullName>
    </recommendedName>
</protein>
<evidence type="ECO:0000259" key="3">
    <source>
        <dbReference type="PROSITE" id="PS51473"/>
    </source>
</evidence>
<feature type="domain" description="Gnk2-homologous" evidence="3">
    <location>
        <begin position="154"/>
        <end position="261"/>
    </location>
</feature>
<dbReference type="PANTHER" id="PTHR32099:SF63">
    <property type="entry name" value="CYSTEINE-RICH REPEAT SECRETORY PROTEIN 38-LIKE"/>
    <property type="match status" value="1"/>
</dbReference>
<keyword evidence="1" id="KW-0732">Signal</keyword>
<name>A0A835D660_TETSI</name>
<comment type="caution">
    <text evidence="4">The sequence shown here is derived from an EMBL/GenBank/DDBJ whole genome shotgun (WGS) entry which is preliminary data.</text>
</comment>
<dbReference type="Gene3D" id="3.30.430.20">
    <property type="entry name" value="Gnk2 domain, C-X8-C-X2-C motif"/>
    <property type="match status" value="2"/>
</dbReference>
<reference evidence="4 5" key="1">
    <citation type="submission" date="2020-04" db="EMBL/GenBank/DDBJ databases">
        <title>Plant Genome Project.</title>
        <authorList>
            <person name="Zhang R.-G."/>
        </authorList>
    </citation>
    <scope>NUCLEOTIDE SEQUENCE [LARGE SCALE GENOMIC DNA]</scope>
    <source>
        <strain evidence="4">YNK0</strain>
        <tissue evidence="4">Leaf</tissue>
    </source>
</reference>
<dbReference type="InterPro" id="IPR038408">
    <property type="entry name" value="GNK2_sf"/>
</dbReference>
<sequence>MIWYDECFVRYSNTSFFSDLTVYPYFYMYNTQNVSEPDRFYKTLSVMLMDLANQTAFEPSIPMYATGQAIISDLQKEGGRVLGPSCNIRYEVYPFLTEDPKVAAPPPTNTIDLIDGYEGEDPADKVYGLFLCRGDVINSDACQNCIYDASKYIVNHCPGEKSAMNVSEPDRFYKTLSVMLMDLANQTAFEPSIPMYATGQAIISDLQKVYGLAQCTQDLSRHDCYNCLGYAIFTFPHAFYGKEGGRVLGPSCNIRYEVYPFLTEDPKVAAPPPTNTIDLIEKGYG</sequence>
<dbReference type="AlphaFoldDB" id="A0A835D660"/>
<dbReference type="Proteomes" id="UP000655225">
    <property type="component" value="Unassembled WGS sequence"/>
</dbReference>